<dbReference type="SUPFAM" id="SSF55729">
    <property type="entry name" value="Acyl-CoA N-acyltransferases (Nat)"/>
    <property type="match status" value="1"/>
</dbReference>
<dbReference type="Gene3D" id="3.40.630.30">
    <property type="match status" value="1"/>
</dbReference>
<dbReference type="RefSeq" id="WP_133501802.1">
    <property type="nucleotide sequence ID" value="NZ_SNXC01000001.1"/>
</dbReference>
<dbReference type="CDD" id="cd04301">
    <property type="entry name" value="NAT_SF"/>
    <property type="match status" value="1"/>
</dbReference>
<keyword evidence="5" id="KW-1185">Reference proteome</keyword>
<dbReference type="GO" id="GO:0005840">
    <property type="term" value="C:ribosome"/>
    <property type="evidence" value="ECO:0007669"/>
    <property type="project" value="UniProtKB-KW"/>
</dbReference>
<evidence type="ECO:0000256" key="2">
    <source>
        <dbReference type="ARBA" id="ARBA00023315"/>
    </source>
</evidence>
<keyword evidence="4" id="KW-0687">Ribonucleoprotein</keyword>
<evidence type="ECO:0000259" key="3">
    <source>
        <dbReference type="PROSITE" id="PS51186"/>
    </source>
</evidence>
<reference evidence="4 5" key="1">
    <citation type="submission" date="2019-03" db="EMBL/GenBank/DDBJ databases">
        <title>Genomic Encyclopedia of Type Strains, Phase III (KMG-III): the genomes of soil and plant-associated and newly described type strains.</title>
        <authorList>
            <person name="Whitman W."/>
        </authorList>
    </citation>
    <scope>NUCLEOTIDE SEQUENCE [LARGE SCALE GENOMIC DNA]</scope>
    <source>
        <strain evidence="4 5">CECT 7378</strain>
    </source>
</reference>
<dbReference type="Pfam" id="PF00583">
    <property type="entry name" value="Acetyltransf_1"/>
    <property type="match status" value="1"/>
</dbReference>
<evidence type="ECO:0000256" key="1">
    <source>
        <dbReference type="ARBA" id="ARBA00022679"/>
    </source>
</evidence>
<dbReference type="PANTHER" id="PTHR43877">
    <property type="entry name" value="AMINOALKYLPHOSPHONATE N-ACETYLTRANSFERASE-RELATED-RELATED"/>
    <property type="match status" value="1"/>
</dbReference>
<keyword evidence="2" id="KW-0012">Acyltransferase</keyword>
<dbReference type="InterPro" id="IPR050832">
    <property type="entry name" value="Bact_Acetyltransf"/>
</dbReference>
<dbReference type="InterPro" id="IPR000182">
    <property type="entry name" value="GNAT_dom"/>
</dbReference>
<evidence type="ECO:0000313" key="5">
    <source>
        <dbReference type="Proteomes" id="UP000294656"/>
    </source>
</evidence>
<dbReference type="OrthoDB" id="5292888at2"/>
<dbReference type="AlphaFoldDB" id="A0A4V3CHJ3"/>
<dbReference type="EMBL" id="SNXC01000001">
    <property type="protein sequence ID" value="TDP01863.1"/>
    <property type="molecule type" value="Genomic_DNA"/>
</dbReference>
<dbReference type="PROSITE" id="PS51186">
    <property type="entry name" value="GNAT"/>
    <property type="match status" value="1"/>
</dbReference>
<keyword evidence="1" id="KW-0808">Transferase</keyword>
<dbReference type="GO" id="GO:0016747">
    <property type="term" value="F:acyltransferase activity, transferring groups other than amino-acyl groups"/>
    <property type="evidence" value="ECO:0007669"/>
    <property type="project" value="InterPro"/>
</dbReference>
<accession>A0A4V3CHJ3</accession>
<name>A0A4V3CHJ3_9GAMM</name>
<dbReference type="InterPro" id="IPR016181">
    <property type="entry name" value="Acyl_CoA_acyltransferase"/>
</dbReference>
<sequence>MRIRTATFNDLDKMAYLSAQIQQDQYEFEPELFLVPDDVGDKEYKRYWKQILNGKDNRVFVAEIDGDIKGYISAHIIRFNMPFMVSKNLGRIGTIVVSRTMQRSGVGRSLSEHAEQWLISVGAEAVALEVLEKNKDAQSFYTTQGYRARTRTLSKNLSEH</sequence>
<feature type="domain" description="N-acetyltransferase" evidence="3">
    <location>
        <begin position="1"/>
        <end position="160"/>
    </location>
</feature>
<dbReference type="Proteomes" id="UP000294656">
    <property type="component" value="Unassembled WGS sequence"/>
</dbReference>
<evidence type="ECO:0000313" key="4">
    <source>
        <dbReference type="EMBL" id="TDP01863.1"/>
    </source>
</evidence>
<dbReference type="PANTHER" id="PTHR43877:SF2">
    <property type="entry name" value="AMINOALKYLPHOSPHONATE N-ACETYLTRANSFERASE-RELATED"/>
    <property type="match status" value="1"/>
</dbReference>
<proteinExistence type="predicted"/>
<organism evidence="4 5">
    <name type="scientific">Marinomonas balearica</name>
    <dbReference type="NCBI Taxonomy" id="491947"/>
    <lineage>
        <taxon>Bacteria</taxon>
        <taxon>Pseudomonadati</taxon>
        <taxon>Pseudomonadota</taxon>
        <taxon>Gammaproteobacteria</taxon>
        <taxon>Oceanospirillales</taxon>
        <taxon>Oceanospirillaceae</taxon>
        <taxon>Marinomonas</taxon>
    </lineage>
</organism>
<gene>
    <name evidence="4" type="ORF">DFP79_0037</name>
</gene>
<protein>
    <submittedName>
        <fullName evidence="4">Ribosomal protein S18 acetylase RimI-like enzyme</fullName>
    </submittedName>
</protein>
<keyword evidence="4" id="KW-0689">Ribosomal protein</keyword>
<comment type="caution">
    <text evidence="4">The sequence shown here is derived from an EMBL/GenBank/DDBJ whole genome shotgun (WGS) entry which is preliminary data.</text>
</comment>